<feature type="signal peptide" evidence="1">
    <location>
        <begin position="1"/>
        <end position="22"/>
    </location>
</feature>
<dbReference type="SUPFAM" id="SSF55797">
    <property type="entry name" value="PR-1-like"/>
    <property type="match status" value="1"/>
</dbReference>
<dbReference type="Proteomes" id="UP001473302">
    <property type="component" value="Unassembled WGS sequence"/>
</dbReference>
<name>A0ABP9YRB1_9FUNG</name>
<dbReference type="PANTHER" id="PTHR10334">
    <property type="entry name" value="CYSTEINE-RICH SECRETORY PROTEIN-RELATED"/>
    <property type="match status" value="1"/>
</dbReference>
<gene>
    <name evidence="3" type="ORF">MFLAVUS_002794</name>
</gene>
<dbReference type="InterPro" id="IPR035940">
    <property type="entry name" value="CAP_sf"/>
</dbReference>
<evidence type="ECO:0000313" key="4">
    <source>
        <dbReference type="Proteomes" id="UP001473302"/>
    </source>
</evidence>
<feature type="domain" description="SCP" evidence="2">
    <location>
        <begin position="25"/>
        <end position="173"/>
    </location>
</feature>
<sequence length="198" mass="22977">MVFSILSKLAVLSLIYFTSVSCRASYRDIVLRTHNNYRYRHGVRPLSWDWLLAEHAQGLANQCQFKHSRDRSTGADNESGENISYGFPSIKEAIEDWYESEVGYYNFDTGRSINGVEITHLTQMVWKDTTSIGNAFVQNPEFFIKSNPEDLEEADYIFKNFMVTYVRVTFITKSCIVKIKSGKSSLRLWFWFTDPDTT</sequence>
<comment type="caution">
    <text evidence="3">The sequence shown here is derived from an EMBL/GenBank/DDBJ whole genome shotgun (WGS) entry which is preliminary data.</text>
</comment>
<feature type="chain" id="PRO_5046144460" description="SCP domain-containing protein" evidence="1">
    <location>
        <begin position="23"/>
        <end position="198"/>
    </location>
</feature>
<evidence type="ECO:0000256" key="1">
    <source>
        <dbReference type="SAM" id="SignalP"/>
    </source>
</evidence>
<evidence type="ECO:0000313" key="3">
    <source>
        <dbReference type="EMBL" id="GAA5809386.1"/>
    </source>
</evidence>
<dbReference type="EMBL" id="BAABUK010000005">
    <property type="protein sequence ID" value="GAA5809386.1"/>
    <property type="molecule type" value="Genomic_DNA"/>
</dbReference>
<dbReference type="Gene3D" id="3.40.33.10">
    <property type="entry name" value="CAP"/>
    <property type="match status" value="1"/>
</dbReference>
<reference evidence="3 4" key="1">
    <citation type="submission" date="2024-04" db="EMBL/GenBank/DDBJ databases">
        <title>genome sequences of Mucor flavus KT1a and Helicostylum pulchrum KT1b strains isolated from the surface of a dry-aged beef.</title>
        <authorList>
            <person name="Toyotome T."/>
            <person name="Hosono M."/>
            <person name="Torimaru M."/>
            <person name="Fukuda K."/>
            <person name="Mikami N."/>
        </authorList>
    </citation>
    <scope>NUCLEOTIDE SEQUENCE [LARGE SCALE GENOMIC DNA]</scope>
    <source>
        <strain evidence="3 4">KT1a</strain>
    </source>
</reference>
<accession>A0ABP9YRB1</accession>
<keyword evidence="1" id="KW-0732">Signal</keyword>
<evidence type="ECO:0000259" key="2">
    <source>
        <dbReference type="SMART" id="SM00198"/>
    </source>
</evidence>
<organism evidence="3 4">
    <name type="scientific">Mucor flavus</name>
    <dbReference type="NCBI Taxonomy" id="439312"/>
    <lineage>
        <taxon>Eukaryota</taxon>
        <taxon>Fungi</taxon>
        <taxon>Fungi incertae sedis</taxon>
        <taxon>Mucoromycota</taxon>
        <taxon>Mucoromycotina</taxon>
        <taxon>Mucoromycetes</taxon>
        <taxon>Mucorales</taxon>
        <taxon>Mucorineae</taxon>
        <taxon>Mucoraceae</taxon>
        <taxon>Mucor</taxon>
    </lineage>
</organism>
<dbReference type="InterPro" id="IPR014044">
    <property type="entry name" value="CAP_dom"/>
</dbReference>
<protein>
    <recommendedName>
        <fullName evidence="2">SCP domain-containing protein</fullName>
    </recommendedName>
</protein>
<dbReference type="Pfam" id="PF00188">
    <property type="entry name" value="CAP"/>
    <property type="match status" value="1"/>
</dbReference>
<keyword evidence="4" id="KW-1185">Reference proteome</keyword>
<dbReference type="SMART" id="SM00198">
    <property type="entry name" value="SCP"/>
    <property type="match status" value="1"/>
</dbReference>
<proteinExistence type="predicted"/>
<dbReference type="InterPro" id="IPR001283">
    <property type="entry name" value="CRISP-related"/>
</dbReference>